<evidence type="ECO:0000313" key="1">
    <source>
        <dbReference type="EMBL" id="GAV01245.1"/>
    </source>
</evidence>
<name>A0A1D1VHY8_RAMVA</name>
<keyword evidence="2" id="KW-1185">Reference proteome</keyword>
<dbReference type="EMBL" id="BDGG01000007">
    <property type="protein sequence ID" value="GAV01245.1"/>
    <property type="molecule type" value="Genomic_DNA"/>
</dbReference>
<evidence type="ECO:0000313" key="2">
    <source>
        <dbReference type="Proteomes" id="UP000186922"/>
    </source>
</evidence>
<proteinExistence type="predicted"/>
<dbReference type="AlphaFoldDB" id="A0A1D1VHY8"/>
<organism evidence="1 2">
    <name type="scientific">Ramazzottius varieornatus</name>
    <name type="common">Water bear</name>
    <name type="synonym">Tardigrade</name>
    <dbReference type="NCBI Taxonomy" id="947166"/>
    <lineage>
        <taxon>Eukaryota</taxon>
        <taxon>Metazoa</taxon>
        <taxon>Ecdysozoa</taxon>
        <taxon>Tardigrada</taxon>
        <taxon>Eutardigrada</taxon>
        <taxon>Parachela</taxon>
        <taxon>Hypsibioidea</taxon>
        <taxon>Ramazzottiidae</taxon>
        <taxon>Ramazzottius</taxon>
    </lineage>
</organism>
<protein>
    <submittedName>
        <fullName evidence="1">Uncharacterized protein</fullName>
    </submittedName>
</protein>
<gene>
    <name evidence="1" type="primary">RvY_11985-1</name>
    <name evidence="1" type="synonym">RvY_11985.1</name>
    <name evidence="1" type="ORF">RvY_11985</name>
</gene>
<sequence>MAKVDAVKAKVLVSINGRFLETTHLVDCTISDIEAFK</sequence>
<comment type="caution">
    <text evidence="1">The sequence shown here is derived from an EMBL/GenBank/DDBJ whole genome shotgun (WGS) entry which is preliminary data.</text>
</comment>
<reference evidence="1 2" key="1">
    <citation type="journal article" date="2016" name="Nat. Commun.">
        <title>Extremotolerant tardigrade genome and improved radiotolerance of human cultured cells by tardigrade-unique protein.</title>
        <authorList>
            <person name="Hashimoto T."/>
            <person name="Horikawa D.D."/>
            <person name="Saito Y."/>
            <person name="Kuwahara H."/>
            <person name="Kozuka-Hata H."/>
            <person name="Shin-I T."/>
            <person name="Minakuchi Y."/>
            <person name="Ohishi K."/>
            <person name="Motoyama A."/>
            <person name="Aizu T."/>
            <person name="Enomoto A."/>
            <person name="Kondo K."/>
            <person name="Tanaka S."/>
            <person name="Hara Y."/>
            <person name="Koshikawa S."/>
            <person name="Sagara H."/>
            <person name="Miura T."/>
            <person name="Yokobori S."/>
            <person name="Miyagawa K."/>
            <person name="Suzuki Y."/>
            <person name="Kubo T."/>
            <person name="Oyama M."/>
            <person name="Kohara Y."/>
            <person name="Fujiyama A."/>
            <person name="Arakawa K."/>
            <person name="Katayama T."/>
            <person name="Toyoda A."/>
            <person name="Kunieda T."/>
        </authorList>
    </citation>
    <scope>NUCLEOTIDE SEQUENCE [LARGE SCALE GENOMIC DNA]</scope>
    <source>
        <strain evidence="1 2">YOKOZUNA-1</strain>
    </source>
</reference>
<accession>A0A1D1VHY8</accession>
<dbReference type="Proteomes" id="UP000186922">
    <property type="component" value="Unassembled WGS sequence"/>
</dbReference>